<accession>A0A4Z0LY17</accession>
<keyword evidence="8" id="KW-0238">DNA-binding</keyword>
<organism evidence="18 19">
    <name type="scientific">Mangrovimicrobium sediminis</name>
    <dbReference type="NCBI Taxonomy" id="2562682"/>
    <lineage>
        <taxon>Bacteria</taxon>
        <taxon>Pseudomonadati</taxon>
        <taxon>Pseudomonadota</taxon>
        <taxon>Gammaproteobacteria</taxon>
        <taxon>Cellvibrionales</taxon>
        <taxon>Halieaceae</taxon>
        <taxon>Mangrovimicrobium</taxon>
    </lineage>
</organism>
<keyword evidence="6" id="KW-0269">Exonuclease</keyword>
<keyword evidence="1" id="KW-0540">Nuclease</keyword>
<evidence type="ECO:0000256" key="8">
    <source>
        <dbReference type="ARBA" id="ARBA00023125"/>
    </source>
</evidence>
<name>A0A4Z0LY17_9GAMM</name>
<dbReference type="InterPro" id="IPR011604">
    <property type="entry name" value="PDDEXK-like_dom_sf"/>
</dbReference>
<dbReference type="Pfam" id="PF00580">
    <property type="entry name" value="UvrD-helicase"/>
    <property type="match status" value="1"/>
</dbReference>
<evidence type="ECO:0000259" key="16">
    <source>
        <dbReference type="PROSITE" id="PS51198"/>
    </source>
</evidence>
<evidence type="ECO:0000256" key="6">
    <source>
        <dbReference type="ARBA" id="ARBA00022839"/>
    </source>
</evidence>
<evidence type="ECO:0000256" key="11">
    <source>
        <dbReference type="ARBA" id="ARBA00034617"/>
    </source>
</evidence>
<dbReference type="InterPro" id="IPR011335">
    <property type="entry name" value="Restrct_endonuc-II-like"/>
</dbReference>
<dbReference type="GO" id="GO:0005829">
    <property type="term" value="C:cytosol"/>
    <property type="evidence" value="ECO:0007669"/>
    <property type="project" value="TreeGrafter"/>
</dbReference>
<evidence type="ECO:0000256" key="9">
    <source>
        <dbReference type="ARBA" id="ARBA00023204"/>
    </source>
</evidence>
<evidence type="ECO:0000256" key="10">
    <source>
        <dbReference type="ARBA" id="ARBA00023235"/>
    </source>
</evidence>
<dbReference type="SUPFAM" id="SSF52540">
    <property type="entry name" value="P-loop containing nucleoside triphosphate hydrolases"/>
    <property type="match status" value="1"/>
</dbReference>
<keyword evidence="3" id="KW-0227">DNA damage</keyword>
<evidence type="ECO:0000313" key="19">
    <source>
        <dbReference type="Proteomes" id="UP000298050"/>
    </source>
</evidence>
<keyword evidence="5 15" id="KW-0347">Helicase</keyword>
<comment type="catalytic activity">
    <reaction evidence="14">
        <text>ATP + H2O = ADP + phosphate + H(+)</text>
        <dbReference type="Rhea" id="RHEA:13065"/>
        <dbReference type="ChEBI" id="CHEBI:15377"/>
        <dbReference type="ChEBI" id="CHEBI:15378"/>
        <dbReference type="ChEBI" id="CHEBI:30616"/>
        <dbReference type="ChEBI" id="CHEBI:43474"/>
        <dbReference type="ChEBI" id="CHEBI:456216"/>
        <dbReference type="EC" id="5.6.2.4"/>
    </reaction>
</comment>
<dbReference type="PROSITE" id="PS51198">
    <property type="entry name" value="UVRD_HELICASE_ATP_BIND"/>
    <property type="match status" value="1"/>
</dbReference>
<keyword evidence="10" id="KW-0413">Isomerase</keyword>
<dbReference type="InterPro" id="IPR038726">
    <property type="entry name" value="PDDEXK_AddAB-type"/>
</dbReference>
<evidence type="ECO:0000313" key="18">
    <source>
        <dbReference type="EMBL" id="TGD72179.1"/>
    </source>
</evidence>
<keyword evidence="4 15" id="KW-0378">Hydrolase</keyword>
<dbReference type="OrthoDB" id="9810135at2"/>
<evidence type="ECO:0000256" key="14">
    <source>
        <dbReference type="ARBA" id="ARBA00048988"/>
    </source>
</evidence>
<proteinExistence type="predicted"/>
<evidence type="ECO:0000256" key="1">
    <source>
        <dbReference type="ARBA" id="ARBA00022722"/>
    </source>
</evidence>
<dbReference type="GO" id="GO:0000725">
    <property type="term" value="P:recombinational repair"/>
    <property type="evidence" value="ECO:0007669"/>
    <property type="project" value="TreeGrafter"/>
</dbReference>
<dbReference type="PANTHER" id="PTHR11070:SF2">
    <property type="entry name" value="ATP-DEPENDENT DNA HELICASE SRS2"/>
    <property type="match status" value="1"/>
</dbReference>
<dbReference type="GO" id="GO:0003677">
    <property type="term" value="F:DNA binding"/>
    <property type="evidence" value="ECO:0007669"/>
    <property type="project" value="UniProtKB-KW"/>
</dbReference>
<keyword evidence="19" id="KW-1185">Reference proteome</keyword>
<keyword evidence="7 15" id="KW-0067">ATP-binding</keyword>
<dbReference type="GO" id="GO:0004527">
    <property type="term" value="F:exonuclease activity"/>
    <property type="evidence" value="ECO:0007669"/>
    <property type="project" value="UniProtKB-KW"/>
</dbReference>
<keyword evidence="9" id="KW-0234">DNA repair</keyword>
<evidence type="ECO:0000256" key="2">
    <source>
        <dbReference type="ARBA" id="ARBA00022741"/>
    </source>
</evidence>
<evidence type="ECO:0000256" key="7">
    <source>
        <dbReference type="ARBA" id="ARBA00022840"/>
    </source>
</evidence>
<dbReference type="PANTHER" id="PTHR11070">
    <property type="entry name" value="UVRD / RECB / PCRA DNA HELICASE FAMILY MEMBER"/>
    <property type="match status" value="1"/>
</dbReference>
<evidence type="ECO:0000256" key="3">
    <source>
        <dbReference type="ARBA" id="ARBA00022763"/>
    </source>
</evidence>
<evidence type="ECO:0000256" key="5">
    <source>
        <dbReference type="ARBA" id="ARBA00022806"/>
    </source>
</evidence>
<feature type="domain" description="UvrD-like helicase ATP-binding" evidence="16">
    <location>
        <begin position="1"/>
        <end position="411"/>
    </location>
</feature>
<dbReference type="EC" id="5.6.2.4" evidence="12"/>
<dbReference type="InterPro" id="IPR014017">
    <property type="entry name" value="DNA_helicase_UvrD-like_C"/>
</dbReference>
<dbReference type="AlphaFoldDB" id="A0A4Z0LY17"/>
<feature type="domain" description="UvrD-like helicase C-terminal" evidence="17">
    <location>
        <begin position="412"/>
        <end position="703"/>
    </location>
</feature>
<dbReference type="GO" id="GO:0005524">
    <property type="term" value="F:ATP binding"/>
    <property type="evidence" value="ECO:0007669"/>
    <property type="project" value="UniProtKB-UniRule"/>
</dbReference>
<protein>
    <recommendedName>
        <fullName evidence="12">DNA 3'-5' helicase</fullName>
        <ecNumber evidence="12">5.6.2.4</ecNumber>
    </recommendedName>
    <alternativeName>
        <fullName evidence="13">DNA 3'-5' helicase II</fullName>
    </alternativeName>
</protein>
<dbReference type="PROSITE" id="PS51217">
    <property type="entry name" value="UVRD_HELICASE_CTER"/>
    <property type="match status" value="1"/>
</dbReference>
<dbReference type="Pfam" id="PF13361">
    <property type="entry name" value="UvrD_C"/>
    <property type="match status" value="1"/>
</dbReference>
<dbReference type="InterPro" id="IPR000212">
    <property type="entry name" value="DNA_helicase_UvrD/REP"/>
</dbReference>
<evidence type="ECO:0000256" key="12">
    <source>
        <dbReference type="ARBA" id="ARBA00034808"/>
    </source>
</evidence>
<keyword evidence="2 15" id="KW-0547">Nucleotide-binding</keyword>
<dbReference type="SUPFAM" id="SSF52980">
    <property type="entry name" value="Restriction endonuclease-like"/>
    <property type="match status" value="1"/>
</dbReference>
<feature type="binding site" evidence="15">
    <location>
        <begin position="15"/>
        <end position="22"/>
    </location>
    <ligand>
        <name>ATP</name>
        <dbReference type="ChEBI" id="CHEBI:30616"/>
    </ligand>
</feature>
<evidence type="ECO:0000256" key="13">
    <source>
        <dbReference type="ARBA" id="ARBA00034923"/>
    </source>
</evidence>
<reference evidence="18 19" key="1">
    <citation type="submission" date="2019-04" db="EMBL/GenBank/DDBJ databases">
        <title>Taxonomy of novel Haliea sp. from mangrove soil of West Coast of India.</title>
        <authorList>
            <person name="Verma A."/>
            <person name="Kumar P."/>
            <person name="Krishnamurthi S."/>
        </authorList>
    </citation>
    <scope>NUCLEOTIDE SEQUENCE [LARGE SCALE GENOMIC DNA]</scope>
    <source>
        <strain evidence="18 19">SAOS-164</strain>
    </source>
</reference>
<dbReference type="InterPro" id="IPR014016">
    <property type="entry name" value="UvrD-like_ATP-bd"/>
</dbReference>
<dbReference type="GO" id="GO:0043138">
    <property type="term" value="F:3'-5' DNA helicase activity"/>
    <property type="evidence" value="ECO:0007669"/>
    <property type="project" value="UniProtKB-EC"/>
</dbReference>
<sequence length="1050" mass="115503">MGGKPVSTAIHFISAGAGSGKTYRLTQKLNDLLSQQAVSPAGVIATTFTKLAAGELQERVRGALIDAGQLVVANEMEQALIGTVNSVCGEILRRFAFEAGIPPDQQVIDEDQGDILFYRAMEQALTGNKSTIRKMNILAQRLQIADTQTKQQLWRQEVKKIVDTARANNQSPDTIRALGKSSADSLLAYFPPAIDRKFDDELLGAVNHALAAIDTEYDKTQDTSKFVSLLTGARAALIHRRLTWPEWISLSKGKVGAKSRDHVAPLIDIATQFASHPQLHKDLRDFTELAFAIAADSLIAYQEMKRQKGLIDFVDQEQRLYQLLDNPTVATTLGEELELLMVDEFQDTSPIQLALFLKLSRLADRVIWVGDIKQSIYGFRGSDPSLMDAVLRRVIEQGNAPEILGDSWRSTPELVAYANNLFVPAFSDTLGAEQVELNPQRAPLPEQPAVETWRLQGGRKDVRARALAGGITSLLDSGRQAIDKHCNQPRPLRYGDIAILCRNHDNLGEIANALADAKLPIRYKRPGLLSTPECCLALACLRRLVDPLDNLASAEIHSLSTCENPEAWISQRLAYIEAPEKPAHSWLEDMQGPLANLKALRSRMPYLTPVEALRTAIDAAGVRESITRWGPTPQRTQHRLNNLAALLNHAQDYLDQCKAQSEPATTAGLILWLRALADAEEDTQASGGNEDAIQLVTHHGAKGLEWPIVVAMDLCTELKPRLWGLTVLPSPSPIDLDDPLANRTLRYWPRFFGNHSTKVEVLDTITESQDGQNALEQEVQESKRLLYVSLTRARDGLILCMDNKRASGPWMDTLQAGWMLPDGDSLILPDGRAIPCRAIELVETNNVTAAPPYQPFWPEFPGLPDTLLSLRKNPSSVAPVESASIGEIITLGDRIEVNGSYDPATLGSALHAVIATTIMGQQATSRILLDYGVHEVISIEAADTCCRRLIEALDDNFSPTAFYTEYPLTYTTPSGQVVTGWIDLLVETEEGLIVIDHKASPRGRSEWEEIALSYSGQLDAYVEGLRTCSSKPVISKWIHFAVSGGLVSVI</sequence>
<gene>
    <name evidence="18" type="ORF">E4634_16050</name>
</gene>
<evidence type="ECO:0000259" key="17">
    <source>
        <dbReference type="PROSITE" id="PS51217"/>
    </source>
</evidence>
<evidence type="ECO:0000256" key="4">
    <source>
        <dbReference type="ARBA" id="ARBA00022801"/>
    </source>
</evidence>
<dbReference type="Gene3D" id="3.40.50.300">
    <property type="entry name" value="P-loop containing nucleotide triphosphate hydrolases"/>
    <property type="match status" value="4"/>
</dbReference>
<comment type="caution">
    <text evidence="18">The sequence shown here is derived from an EMBL/GenBank/DDBJ whole genome shotgun (WGS) entry which is preliminary data.</text>
</comment>
<dbReference type="InterPro" id="IPR027417">
    <property type="entry name" value="P-loop_NTPase"/>
</dbReference>
<comment type="catalytic activity">
    <reaction evidence="11">
        <text>Couples ATP hydrolysis with the unwinding of duplex DNA by translocating in the 3'-5' direction.</text>
        <dbReference type="EC" id="5.6.2.4"/>
    </reaction>
</comment>
<evidence type="ECO:0000256" key="15">
    <source>
        <dbReference type="PROSITE-ProRule" id="PRU00560"/>
    </source>
</evidence>
<dbReference type="EMBL" id="SRLE01000011">
    <property type="protein sequence ID" value="TGD72179.1"/>
    <property type="molecule type" value="Genomic_DNA"/>
</dbReference>
<dbReference type="Proteomes" id="UP000298050">
    <property type="component" value="Unassembled WGS sequence"/>
</dbReference>
<dbReference type="Pfam" id="PF12705">
    <property type="entry name" value="PDDEXK_1"/>
    <property type="match status" value="1"/>
</dbReference>
<dbReference type="Gene3D" id="3.90.320.10">
    <property type="match status" value="1"/>
</dbReference>